<reference evidence="2 3" key="1">
    <citation type="submission" date="2019-11" db="EMBL/GenBank/DDBJ databases">
        <title>Nocardia sp. nov. CT2-14 isolated from soil.</title>
        <authorList>
            <person name="Kanchanasin P."/>
            <person name="Tanasupawat S."/>
            <person name="Yuki M."/>
            <person name="Kudo T."/>
        </authorList>
    </citation>
    <scope>NUCLEOTIDE SEQUENCE [LARGE SCALE GENOMIC DNA]</scope>
    <source>
        <strain evidence="2 3">CT2-14</strain>
    </source>
</reference>
<proteinExistence type="predicted"/>
<evidence type="ECO:0000256" key="1">
    <source>
        <dbReference type="SAM" id="MobiDB-lite"/>
    </source>
</evidence>
<dbReference type="Proteomes" id="UP000432464">
    <property type="component" value="Unassembled WGS sequence"/>
</dbReference>
<organism evidence="2 3">
    <name type="scientific">Nocardia aurantiaca</name>
    <dbReference type="NCBI Taxonomy" id="2675850"/>
    <lineage>
        <taxon>Bacteria</taxon>
        <taxon>Bacillati</taxon>
        <taxon>Actinomycetota</taxon>
        <taxon>Actinomycetes</taxon>
        <taxon>Mycobacteriales</taxon>
        <taxon>Nocardiaceae</taxon>
        <taxon>Nocardia</taxon>
    </lineage>
</organism>
<evidence type="ECO:0000313" key="2">
    <source>
        <dbReference type="EMBL" id="MTE17090.1"/>
    </source>
</evidence>
<name>A0A6I3L7U5_9NOCA</name>
<feature type="region of interest" description="Disordered" evidence="1">
    <location>
        <begin position="56"/>
        <end position="117"/>
    </location>
</feature>
<keyword evidence="3" id="KW-1185">Reference proteome</keyword>
<sequence>MISKFESNKDLIQELTSSGARHVGNIASIITGTVAEVTREIGDWITDAIEMREAAAAAQKDADAQRAADLTDDLDDDIDDSPEPSPAQDNSATKPVRGERAAGEDVIDAEVIDPRQL</sequence>
<dbReference type="RefSeq" id="WP_154791504.1">
    <property type="nucleotide sequence ID" value="NZ_WMBB01000019.1"/>
</dbReference>
<evidence type="ECO:0000313" key="3">
    <source>
        <dbReference type="Proteomes" id="UP000432464"/>
    </source>
</evidence>
<dbReference type="EMBL" id="WMBB01000019">
    <property type="protein sequence ID" value="MTE17090.1"/>
    <property type="molecule type" value="Genomic_DNA"/>
</dbReference>
<feature type="compositionally biased region" description="Acidic residues" evidence="1">
    <location>
        <begin position="70"/>
        <end position="82"/>
    </location>
</feature>
<comment type="caution">
    <text evidence="2">The sequence shown here is derived from an EMBL/GenBank/DDBJ whole genome shotgun (WGS) entry which is preliminary data.</text>
</comment>
<dbReference type="AlphaFoldDB" id="A0A6I3L7U5"/>
<protein>
    <submittedName>
        <fullName evidence="2">Uncharacterized protein</fullName>
    </submittedName>
</protein>
<accession>A0A6I3L7U5</accession>
<gene>
    <name evidence="2" type="ORF">GLP40_30670</name>
</gene>